<comment type="caution">
    <text evidence="1">The sequence shown here is derived from an EMBL/GenBank/DDBJ whole genome shotgun (WGS) entry which is preliminary data.</text>
</comment>
<protein>
    <submittedName>
        <fullName evidence="1">PIG-L family deacetylase</fullName>
    </submittedName>
</protein>
<evidence type="ECO:0000313" key="2">
    <source>
        <dbReference type="Proteomes" id="UP000641910"/>
    </source>
</evidence>
<dbReference type="RefSeq" id="WP_037995935.1">
    <property type="nucleotide sequence ID" value="NZ_CP036487.1"/>
</dbReference>
<dbReference type="EMBL" id="JAECVU010000001">
    <property type="protein sequence ID" value="MBH8587248.1"/>
    <property type="molecule type" value="Genomic_DNA"/>
</dbReference>
<dbReference type="PANTHER" id="PTHR12993">
    <property type="entry name" value="N-ACETYLGLUCOSAMINYL-PHOSPHATIDYLINOSITOL DE-N-ACETYLASE-RELATED"/>
    <property type="match status" value="1"/>
</dbReference>
<dbReference type="Pfam" id="PF02585">
    <property type="entry name" value="PIG-L"/>
    <property type="match status" value="1"/>
</dbReference>
<dbReference type="InterPro" id="IPR003737">
    <property type="entry name" value="GlcNAc_PI_deacetylase-related"/>
</dbReference>
<dbReference type="SUPFAM" id="SSF102588">
    <property type="entry name" value="LmbE-like"/>
    <property type="match status" value="1"/>
</dbReference>
<sequence>MSRPVVFYAPHADDETLNMGITIAEHVAASRPTYVVLMTRGRLTSALQAINGEIYSGYWKGYHNPSFEGYEPLTKDTLAQARVTEFHHACTQLGVPRENQFVEYLDNPSKEETLEYDEAKAIIRKYIIMFPDADHYTLSYHDVHPDHAHVGQALLDLYNEGEINYYVRFIISMATRMQLESKGDPIPGGGWKDTPTDSTIQQKLINACRCYSAWAPLLGAYAIGYHSVAGQFEKLLDNPFHYLHQPNE</sequence>
<name>A0ABS0QDA4_THEVU</name>
<gene>
    <name evidence="1" type="ORF">I8U22_00240</name>
</gene>
<dbReference type="PANTHER" id="PTHR12993:SF11">
    <property type="entry name" value="N-ACETYLGLUCOSAMINYL-PHOSPHATIDYLINOSITOL DE-N-ACETYLASE"/>
    <property type="match status" value="1"/>
</dbReference>
<accession>A0ABS0QDA4</accession>
<evidence type="ECO:0000313" key="1">
    <source>
        <dbReference type="EMBL" id="MBH8587248.1"/>
    </source>
</evidence>
<dbReference type="Gene3D" id="3.40.50.10320">
    <property type="entry name" value="LmbE-like"/>
    <property type="match status" value="1"/>
</dbReference>
<reference evidence="1 2" key="1">
    <citation type="submission" date="2020-12" db="EMBL/GenBank/DDBJ databases">
        <title>WGS of Thermoactinomyces spp.</title>
        <authorList>
            <person name="Cheng K."/>
        </authorList>
    </citation>
    <scope>NUCLEOTIDE SEQUENCE [LARGE SCALE GENOMIC DNA]</scope>
    <source>
        <strain evidence="2">CICC 10650\ACCC 41061</strain>
    </source>
</reference>
<dbReference type="InterPro" id="IPR024078">
    <property type="entry name" value="LmbE-like_dom_sf"/>
</dbReference>
<proteinExistence type="predicted"/>
<dbReference type="Proteomes" id="UP000641910">
    <property type="component" value="Unassembled WGS sequence"/>
</dbReference>
<keyword evidence="2" id="KW-1185">Reference proteome</keyword>
<organism evidence="1 2">
    <name type="scientific">Thermoactinomyces vulgaris</name>
    <dbReference type="NCBI Taxonomy" id="2026"/>
    <lineage>
        <taxon>Bacteria</taxon>
        <taxon>Bacillati</taxon>
        <taxon>Bacillota</taxon>
        <taxon>Bacilli</taxon>
        <taxon>Bacillales</taxon>
        <taxon>Thermoactinomycetaceae</taxon>
        <taxon>Thermoactinomyces</taxon>
    </lineage>
</organism>